<evidence type="ECO:0000259" key="1">
    <source>
        <dbReference type="Pfam" id="PF00149"/>
    </source>
</evidence>
<name>A0A3N6P4Q0_9CYAN</name>
<dbReference type="PANTHER" id="PTHR43143:SF1">
    <property type="entry name" value="SERINE_THREONINE-PROTEIN PHOSPHATASE CPPED1"/>
    <property type="match status" value="1"/>
</dbReference>
<dbReference type="PANTHER" id="PTHR43143">
    <property type="entry name" value="METALLOPHOSPHOESTERASE, CALCINEURIN SUPERFAMILY"/>
    <property type="match status" value="1"/>
</dbReference>
<protein>
    <recommendedName>
        <fullName evidence="1">Calcineurin-like phosphoesterase domain-containing protein</fullName>
    </recommendedName>
</protein>
<dbReference type="Pfam" id="PF00149">
    <property type="entry name" value="Metallophos"/>
    <property type="match status" value="1"/>
</dbReference>
<dbReference type="Proteomes" id="UP000269154">
    <property type="component" value="Unassembled WGS sequence"/>
</dbReference>
<dbReference type="GO" id="GO:0016787">
    <property type="term" value="F:hydrolase activity"/>
    <property type="evidence" value="ECO:0007669"/>
    <property type="project" value="InterPro"/>
</dbReference>
<proteinExistence type="predicted"/>
<dbReference type="EMBL" id="RCBY01000510">
    <property type="protein sequence ID" value="RQH17303.1"/>
    <property type="molecule type" value="Genomic_DNA"/>
</dbReference>
<sequence length="333" mass="38259">MVQTNDEGFFQIESSGSFPWLFISMPEGYEGKFYHSMKEELNFPLEKEKQEDHFFFIHASDIHIDSANLPRMVHFRKMAEELKPAFIIITGDLVRDALRVDEKIASAYYEMYVGEIEKFSMPVYSGVGNHEIFGIERDKSLVSQKHPLYGKGMYRHFLGPNYYSFNYGGLHFISIDGVDYQNLYYFGGVDSLQLDWLEKDLSLVNESKGIITFNHIPFVSPGFSFQNFDSHLFYGPVLLKQKGKLEHRHIVYNYEEVKKRIGDRPFPLALSGHYHAVQEGSIFTYPTTFAQTSAISGPDSFPFQGHIVKSGFSLYEVKEGKIVGSEFIPLNLP</sequence>
<organism evidence="2 3">
    <name type="scientific">Okeania hirsuta</name>
    <dbReference type="NCBI Taxonomy" id="1458930"/>
    <lineage>
        <taxon>Bacteria</taxon>
        <taxon>Bacillati</taxon>
        <taxon>Cyanobacteriota</taxon>
        <taxon>Cyanophyceae</taxon>
        <taxon>Oscillatoriophycideae</taxon>
        <taxon>Oscillatoriales</taxon>
        <taxon>Microcoleaceae</taxon>
        <taxon>Okeania</taxon>
    </lineage>
</organism>
<dbReference type="SUPFAM" id="SSF56300">
    <property type="entry name" value="Metallo-dependent phosphatases"/>
    <property type="match status" value="1"/>
</dbReference>
<keyword evidence="3" id="KW-1185">Reference proteome</keyword>
<dbReference type="InterPro" id="IPR004843">
    <property type="entry name" value="Calcineurin-like_PHP"/>
</dbReference>
<evidence type="ECO:0000313" key="3">
    <source>
        <dbReference type="Proteomes" id="UP000269154"/>
    </source>
</evidence>
<evidence type="ECO:0000313" key="2">
    <source>
        <dbReference type="EMBL" id="RQH17303.1"/>
    </source>
</evidence>
<feature type="domain" description="Calcineurin-like phosphoesterase" evidence="1">
    <location>
        <begin position="56"/>
        <end position="275"/>
    </location>
</feature>
<dbReference type="AlphaFoldDB" id="A0A3N6P4Q0"/>
<gene>
    <name evidence="2" type="ORF">D5R40_33410</name>
</gene>
<dbReference type="Gene3D" id="3.60.21.10">
    <property type="match status" value="1"/>
</dbReference>
<accession>A0A3N6P4Q0</accession>
<dbReference type="InterPro" id="IPR051918">
    <property type="entry name" value="STPP_CPPED1"/>
</dbReference>
<dbReference type="InterPro" id="IPR029052">
    <property type="entry name" value="Metallo-depent_PP-like"/>
</dbReference>
<comment type="caution">
    <text evidence="2">The sequence shown here is derived from an EMBL/GenBank/DDBJ whole genome shotgun (WGS) entry which is preliminary data.</text>
</comment>
<reference evidence="2 3" key="1">
    <citation type="journal article" date="2018" name="ACS Chem. Biol.">
        <title>Ketoreductase domain dysfunction expands chemodiversity: malyngamide biosynthesis in the cyanobacterium Okeania hirsuta.</title>
        <authorList>
            <person name="Moss N.A."/>
            <person name="Leao T."/>
            <person name="Rankin M."/>
            <person name="McCullough T.M."/>
            <person name="Qu P."/>
            <person name="Korobeynikov A."/>
            <person name="Smith J.L."/>
            <person name="Gerwick L."/>
            <person name="Gerwick W.H."/>
        </authorList>
    </citation>
    <scope>NUCLEOTIDE SEQUENCE [LARGE SCALE GENOMIC DNA]</scope>
    <source>
        <strain evidence="2 3">PAB10Feb10-1</strain>
    </source>
</reference>